<dbReference type="PANTHER" id="PTHR43281">
    <property type="entry name" value="FARNESYL DIPHOSPHATE SYNTHASE"/>
    <property type="match status" value="1"/>
</dbReference>
<proteinExistence type="inferred from homology"/>
<evidence type="ECO:0000256" key="3">
    <source>
        <dbReference type="ARBA" id="ARBA00012439"/>
    </source>
</evidence>
<dbReference type="Gene3D" id="1.10.600.10">
    <property type="entry name" value="Farnesyl Diphosphate Synthase"/>
    <property type="match status" value="1"/>
</dbReference>
<dbReference type="InterPro" id="IPR000092">
    <property type="entry name" value="Polyprenyl_synt"/>
</dbReference>
<dbReference type="InterPro" id="IPR053378">
    <property type="entry name" value="Prenyl_diphosphate_synthase"/>
</dbReference>
<keyword evidence="5 12" id="KW-0808">Transferase</keyword>
<dbReference type="PROSITE" id="PS00723">
    <property type="entry name" value="POLYPRENYL_SYNTHASE_1"/>
    <property type="match status" value="1"/>
</dbReference>
<comment type="similarity">
    <text evidence="2 12">Belongs to the FPP/GGPP synthase family.</text>
</comment>
<evidence type="ECO:0000256" key="8">
    <source>
        <dbReference type="ARBA" id="ARBA00023229"/>
    </source>
</evidence>
<dbReference type="Proteomes" id="UP000572212">
    <property type="component" value="Unassembled WGS sequence"/>
</dbReference>
<name>A0A841RM01_9BACI</name>
<dbReference type="SUPFAM" id="SSF48576">
    <property type="entry name" value="Terpenoid synthases"/>
    <property type="match status" value="1"/>
</dbReference>
<keyword evidence="6" id="KW-0479">Metal-binding</keyword>
<protein>
    <recommendedName>
        <fullName evidence="4">Farnesyl diphosphate synthase</fullName>
        <ecNumber evidence="3">2.5.1.10</ecNumber>
    </recommendedName>
    <alternativeName>
        <fullName evidence="10">(2E,6E)-farnesyl diphosphate synthase</fullName>
    </alternativeName>
    <alternativeName>
        <fullName evidence="9">Geranyltranstransferase</fullName>
    </alternativeName>
</protein>
<keyword evidence="14" id="KW-1185">Reference proteome</keyword>
<gene>
    <name evidence="13" type="ORF">GGQ92_000515</name>
</gene>
<dbReference type="AlphaFoldDB" id="A0A841RM01"/>
<evidence type="ECO:0000256" key="7">
    <source>
        <dbReference type="ARBA" id="ARBA00022842"/>
    </source>
</evidence>
<evidence type="ECO:0000256" key="5">
    <source>
        <dbReference type="ARBA" id="ARBA00022679"/>
    </source>
</evidence>
<dbReference type="EC" id="2.5.1.10" evidence="3"/>
<dbReference type="FunFam" id="1.10.600.10:FF:000001">
    <property type="entry name" value="Geranylgeranyl diphosphate synthase"/>
    <property type="match status" value="1"/>
</dbReference>
<evidence type="ECO:0000256" key="6">
    <source>
        <dbReference type="ARBA" id="ARBA00022723"/>
    </source>
</evidence>
<dbReference type="SFLD" id="SFLDS00005">
    <property type="entry name" value="Isoprenoid_Synthase_Type_I"/>
    <property type="match status" value="1"/>
</dbReference>
<evidence type="ECO:0000256" key="1">
    <source>
        <dbReference type="ARBA" id="ARBA00001946"/>
    </source>
</evidence>
<evidence type="ECO:0000313" key="13">
    <source>
        <dbReference type="EMBL" id="MBB6511748.1"/>
    </source>
</evidence>
<dbReference type="NCBIfam" id="NF045485">
    <property type="entry name" value="FPPsyn"/>
    <property type="match status" value="1"/>
</dbReference>
<evidence type="ECO:0000256" key="4">
    <source>
        <dbReference type="ARBA" id="ARBA00015100"/>
    </source>
</evidence>
<evidence type="ECO:0000313" key="14">
    <source>
        <dbReference type="Proteomes" id="UP000572212"/>
    </source>
</evidence>
<accession>A0A841RM01</accession>
<comment type="cofactor">
    <cofactor evidence="1">
        <name>Mg(2+)</name>
        <dbReference type="ChEBI" id="CHEBI:18420"/>
    </cofactor>
</comment>
<evidence type="ECO:0000256" key="11">
    <source>
        <dbReference type="ARBA" id="ARBA00049399"/>
    </source>
</evidence>
<evidence type="ECO:0000256" key="2">
    <source>
        <dbReference type="ARBA" id="ARBA00006706"/>
    </source>
</evidence>
<dbReference type="CDD" id="cd00685">
    <property type="entry name" value="Trans_IPPS_HT"/>
    <property type="match status" value="1"/>
</dbReference>
<comment type="catalytic activity">
    <reaction evidence="11">
        <text>isopentenyl diphosphate + (2E)-geranyl diphosphate = (2E,6E)-farnesyl diphosphate + diphosphate</text>
        <dbReference type="Rhea" id="RHEA:19361"/>
        <dbReference type="ChEBI" id="CHEBI:33019"/>
        <dbReference type="ChEBI" id="CHEBI:58057"/>
        <dbReference type="ChEBI" id="CHEBI:128769"/>
        <dbReference type="ChEBI" id="CHEBI:175763"/>
        <dbReference type="EC" id="2.5.1.10"/>
    </reaction>
</comment>
<dbReference type="GO" id="GO:0005737">
    <property type="term" value="C:cytoplasm"/>
    <property type="evidence" value="ECO:0007669"/>
    <property type="project" value="UniProtKB-ARBA"/>
</dbReference>
<dbReference type="EMBL" id="JACHON010000001">
    <property type="protein sequence ID" value="MBB6511748.1"/>
    <property type="molecule type" value="Genomic_DNA"/>
</dbReference>
<dbReference type="GO" id="GO:0046872">
    <property type="term" value="F:metal ion binding"/>
    <property type="evidence" value="ECO:0007669"/>
    <property type="project" value="UniProtKB-KW"/>
</dbReference>
<reference evidence="13 14" key="1">
    <citation type="submission" date="2020-08" db="EMBL/GenBank/DDBJ databases">
        <title>Genomic Encyclopedia of Type Strains, Phase IV (KMG-IV): sequencing the most valuable type-strain genomes for metagenomic binning, comparative biology and taxonomic classification.</title>
        <authorList>
            <person name="Goeker M."/>
        </authorList>
    </citation>
    <scope>NUCLEOTIDE SEQUENCE [LARGE SCALE GENOMIC DNA]</scope>
    <source>
        <strain evidence="13 14">DSM 11805</strain>
    </source>
</reference>
<organism evidence="13 14">
    <name type="scientific">Gracilibacillus halotolerans</name>
    <dbReference type="NCBI Taxonomy" id="74386"/>
    <lineage>
        <taxon>Bacteria</taxon>
        <taxon>Bacillati</taxon>
        <taxon>Bacillota</taxon>
        <taxon>Bacilli</taxon>
        <taxon>Bacillales</taxon>
        <taxon>Bacillaceae</taxon>
        <taxon>Gracilibacillus</taxon>
    </lineage>
</organism>
<dbReference type="Pfam" id="PF00348">
    <property type="entry name" value="polyprenyl_synt"/>
    <property type="match status" value="1"/>
</dbReference>
<dbReference type="RefSeq" id="WP_343068739.1">
    <property type="nucleotide sequence ID" value="NZ_BAAACU010000022.1"/>
</dbReference>
<dbReference type="InterPro" id="IPR008949">
    <property type="entry name" value="Isoprenoid_synthase_dom_sf"/>
</dbReference>
<keyword evidence="7" id="KW-0460">Magnesium</keyword>
<evidence type="ECO:0000256" key="12">
    <source>
        <dbReference type="RuleBase" id="RU004466"/>
    </source>
</evidence>
<comment type="caution">
    <text evidence="13">The sequence shown here is derived from an EMBL/GenBank/DDBJ whole genome shotgun (WGS) entry which is preliminary data.</text>
</comment>
<dbReference type="GO" id="GO:0004337">
    <property type="term" value="F:(2E,6E)-farnesyl diphosphate synthase activity"/>
    <property type="evidence" value="ECO:0007669"/>
    <property type="project" value="UniProtKB-EC"/>
</dbReference>
<evidence type="ECO:0000256" key="9">
    <source>
        <dbReference type="ARBA" id="ARBA00032380"/>
    </source>
</evidence>
<dbReference type="PANTHER" id="PTHR43281:SF1">
    <property type="entry name" value="FARNESYL DIPHOSPHATE SYNTHASE"/>
    <property type="match status" value="1"/>
</dbReference>
<dbReference type="SFLD" id="SFLDG01017">
    <property type="entry name" value="Polyprenyl_Transferase_Like"/>
    <property type="match status" value="1"/>
</dbReference>
<sequence>MNKEFTNWLDQEKEKFMVEMNATLDKLHIPSMLRESVYYSINAGGKRLRPILMGAACEAFGGKLNKVYPAAIALEMIHTYSLIHDDLPAMDNDMYRRGMPTNHIKFGEATAILAGDGLLTNSFQMISSSDIYTADQKVFLLDQLSKASGLEGMVAGQHLDMIAETKPVDIANLEKIHQLKTGKLLTYAVTAGAYLADVTMEELSLIQSFGNEIGLIFQIQDDILDVIGDQQIMGKQVGSDKGNEKSTYPSLLGLDGAIEKRDSHYKIALSYLEELQLTNSMLAQLTTYLVQRNK</sequence>
<dbReference type="InterPro" id="IPR033749">
    <property type="entry name" value="Polyprenyl_synt_CS"/>
</dbReference>
<keyword evidence="8" id="KW-0414">Isoprene biosynthesis</keyword>
<evidence type="ECO:0000256" key="10">
    <source>
        <dbReference type="ARBA" id="ARBA00032873"/>
    </source>
</evidence>
<dbReference type="GO" id="GO:0016114">
    <property type="term" value="P:terpenoid biosynthetic process"/>
    <property type="evidence" value="ECO:0007669"/>
    <property type="project" value="UniProtKB-ARBA"/>
</dbReference>
<dbReference type="PROSITE" id="PS00444">
    <property type="entry name" value="POLYPRENYL_SYNTHASE_2"/>
    <property type="match status" value="1"/>
</dbReference>